<keyword evidence="3" id="KW-1185">Reference proteome</keyword>
<evidence type="ECO:0000259" key="1">
    <source>
        <dbReference type="Pfam" id="PF24308"/>
    </source>
</evidence>
<accession>A0ABZ0Z5W5</accession>
<protein>
    <submittedName>
        <fullName evidence="2">Homing endonuclease</fullName>
    </submittedName>
</protein>
<keyword evidence="2" id="KW-0540">Nuclease</keyword>
<name>A0ABZ0Z5W5_9CAUD</name>
<keyword evidence="2" id="KW-0255">Endonuclease</keyword>
<keyword evidence="2" id="KW-0378">Hydrolase</keyword>
<dbReference type="GO" id="GO:0004519">
    <property type="term" value="F:endonuclease activity"/>
    <property type="evidence" value="ECO:0007669"/>
    <property type="project" value="UniProtKB-KW"/>
</dbReference>
<evidence type="ECO:0000313" key="2">
    <source>
        <dbReference type="EMBL" id="WQJ53852.1"/>
    </source>
</evidence>
<dbReference type="SUPFAM" id="SSF53335">
    <property type="entry name" value="S-adenosyl-L-methionine-dependent methyltransferases"/>
    <property type="match status" value="1"/>
</dbReference>
<feature type="domain" description="DUF7487" evidence="1">
    <location>
        <begin position="191"/>
        <end position="291"/>
    </location>
</feature>
<proteinExistence type="predicted"/>
<dbReference type="Proteomes" id="UP001358193">
    <property type="component" value="Segment"/>
</dbReference>
<sequence>MFEDYLKLFKEEKISQRQLCSYANKYKEDVKKLTPFLDGYQNIDIIERLYYIINDLHEVVICKYCNNKASWTGRLNEGYKEICSNKECRKKQLSDVHTGNTKISENRDNAFINEQNKVIFINDDIVKDIFKYDKYVNLVTNPIIIDYLKSRYEDSDSLLETIQRIRFGIEEKPKCPTCGKPVKWIGKKSKMFTTYCSDKCSANNEMTDKKKKATQLEHWGTENCYDSEKYKQHVKEIYGVEYHWLRPDIIEKRKATIKERYGVDYISQNEDIKQKIWNTTKEHNLCQTSKEEENLFNYLKTAFPDIIHHYKSDDYPFNCDFYIPSENLYIEYQGSLYHNGRSFLNSKEDKKDLEILKEKGEERYKVLGKKTKYDAIIETWTQRDVLKRIWAKNNNLKYLEIYRYDTVENVYKQIEIYLKMLHKEQLYKFDNLILFKAYEACKNLNINNLELYNLKYASMIIKHFQGNNFFKHEMELYVNDPIIRRKLIQNRCKYLNKKETDLTLDELLTGFKKSGIYYGYSHFRPEWTNWFINKYDVKTVYDPCGGWGHHLLGMLKCDKIIYNDLSLHTVDGVRNMVEYFNITNVEIHNEDARKYMPENVDAFFMCPPYYNLEKYECGEFADMEEYGNFLNDIFDIWKNNKASIFGIVIREDMLPLINEKPDEIFQLGRKEEMHFTKGQKKHKEIFAVFKK</sequence>
<dbReference type="Pfam" id="PF24308">
    <property type="entry name" value="DUF7487"/>
    <property type="match status" value="1"/>
</dbReference>
<dbReference type="InterPro" id="IPR055910">
    <property type="entry name" value="DUF7487"/>
</dbReference>
<organism evidence="2 3">
    <name type="scientific">phage Lak_Megaphage_Sonny</name>
    <dbReference type="NCBI Taxonomy" id="3109229"/>
    <lineage>
        <taxon>Viruses</taxon>
        <taxon>Duplodnaviria</taxon>
        <taxon>Heunggongvirae</taxon>
        <taxon>Uroviricota</taxon>
        <taxon>Caudoviricetes</taxon>
        <taxon>Caudoviricetes code 15 clade</taxon>
    </lineage>
</organism>
<dbReference type="EMBL" id="OR769223">
    <property type="protein sequence ID" value="WQJ53852.1"/>
    <property type="molecule type" value="Genomic_DNA"/>
</dbReference>
<reference evidence="2 3" key="1">
    <citation type="submission" date="2023-11" db="EMBL/GenBank/DDBJ databases">
        <authorList>
            <person name="Cook R."/>
            <person name="Crisci M."/>
            <person name="Pye H."/>
            <person name="Adriaenssens E."/>
            <person name="Santini J."/>
        </authorList>
    </citation>
    <scope>NUCLEOTIDE SEQUENCE [LARGE SCALE GENOMIC DNA]</scope>
    <source>
        <strain evidence="2">Lak_Megaphage_Sonny</strain>
    </source>
</reference>
<evidence type="ECO:0000313" key="3">
    <source>
        <dbReference type="Proteomes" id="UP001358193"/>
    </source>
</evidence>
<dbReference type="Gene3D" id="3.40.50.150">
    <property type="entry name" value="Vaccinia Virus protein VP39"/>
    <property type="match status" value="1"/>
</dbReference>
<dbReference type="InterPro" id="IPR029063">
    <property type="entry name" value="SAM-dependent_MTases_sf"/>
</dbReference>